<dbReference type="InterPro" id="IPR003029">
    <property type="entry name" value="S1_domain"/>
</dbReference>
<dbReference type="NCBIfam" id="TIGR00358">
    <property type="entry name" value="3_prime_RNase"/>
    <property type="match status" value="1"/>
</dbReference>
<feature type="domain" description="S1 motif" evidence="9">
    <location>
        <begin position="622"/>
        <end position="703"/>
    </location>
</feature>
<keyword evidence="11" id="KW-1185">Reference proteome</keyword>
<dbReference type="InterPro" id="IPR013223">
    <property type="entry name" value="RNase_B_OB_dom"/>
</dbReference>
<comment type="subcellular location">
    <subcellularLocation>
        <location evidence="2 8">Cytoplasm</location>
    </subcellularLocation>
</comment>
<dbReference type="InterPro" id="IPR004476">
    <property type="entry name" value="RNase_II/RNase_R"/>
</dbReference>
<dbReference type="STRING" id="1209989.TepRe1_1018"/>
<dbReference type="InterPro" id="IPR011129">
    <property type="entry name" value="CSD"/>
</dbReference>
<dbReference type="InterPro" id="IPR012340">
    <property type="entry name" value="NA-bd_OB-fold"/>
</dbReference>
<dbReference type="CDD" id="cd04471">
    <property type="entry name" value="S1_RNase_R"/>
    <property type="match status" value="1"/>
</dbReference>
<evidence type="ECO:0000256" key="3">
    <source>
        <dbReference type="ARBA" id="ARBA00022490"/>
    </source>
</evidence>
<dbReference type="Pfam" id="PF08206">
    <property type="entry name" value="OB_RNB"/>
    <property type="match status" value="1"/>
</dbReference>
<dbReference type="InterPro" id="IPR022966">
    <property type="entry name" value="RNase_II/R_CS"/>
</dbReference>
<evidence type="ECO:0000256" key="2">
    <source>
        <dbReference type="ARBA" id="ARBA00004496"/>
    </source>
</evidence>
<dbReference type="SMART" id="SM00357">
    <property type="entry name" value="CSP"/>
    <property type="match status" value="2"/>
</dbReference>
<protein>
    <recommendedName>
        <fullName evidence="8">Ribonuclease R</fullName>
        <shortName evidence="8">RNase R</shortName>
        <ecNumber evidence="8">3.1.13.1</ecNumber>
    </recommendedName>
</protein>
<keyword evidence="6 8" id="KW-0269">Exonuclease</keyword>
<keyword evidence="3 8" id="KW-0963">Cytoplasm</keyword>
<evidence type="ECO:0000256" key="6">
    <source>
        <dbReference type="ARBA" id="ARBA00022839"/>
    </source>
</evidence>
<dbReference type="InterPro" id="IPR001900">
    <property type="entry name" value="RNase_II/R"/>
</dbReference>
<evidence type="ECO:0000313" key="11">
    <source>
        <dbReference type="Proteomes" id="UP000010802"/>
    </source>
</evidence>
<evidence type="ECO:0000256" key="7">
    <source>
        <dbReference type="ARBA" id="ARBA00022884"/>
    </source>
</evidence>
<dbReference type="HAMAP" id="MF_01895">
    <property type="entry name" value="RNase_R"/>
    <property type="match status" value="1"/>
</dbReference>
<evidence type="ECO:0000259" key="9">
    <source>
        <dbReference type="PROSITE" id="PS50126"/>
    </source>
</evidence>
<dbReference type="GO" id="GO:0005829">
    <property type="term" value="C:cytosol"/>
    <property type="evidence" value="ECO:0007669"/>
    <property type="project" value="TreeGrafter"/>
</dbReference>
<dbReference type="eggNOG" id="COG0557">
    <property type="taxonomic scope" value="Bacteria"/>
</dbReference>
<dbReference type="HOGENOM" id="CLU_002333_4_1_9"/>
<dbReference type="InterPro" id="IPR040476">
    <property type="entry name" value="CSD2"/>
</dbReference>
<dbReference type="Pfam" id="PF00575">
    <property type="entry name" value="S1"/>
    <property type="match status" value="1"/>
</dbReference>
<dbReference type="EC" id="3.1.13.1" evidence="8"/>
<dbReference type="GO" id="GO:0008859">
    <property type="term" value="F:exoribonuclease II activity"/>
    <property type="evidence" value="ECO:0007669"/>
    <property type="project" value="UniProtKB-UniRule"/>
</dbReference>
<gene>
    <name evidence="8 10" type="primary">rnr</name>
    <name evidence="10" type="ordered locus">TEPIRE1_1117</name>
</gene>
<dbReference type="Pfam" id="PF17876">
    <property type="entry name" value="CSD2"/>
    <property type="match status" value="1"/>
</dbReference>
<dbReference type="InterPro" id="IPR050180">
    <property type="entry name" value="RNR_Ribonuclease"/>
</dbReference>
<evidence type="ECO:0000256" key="5">
    <source>
        <dbReference type="ARBA" id="ARBA00022801"/>
    </source>
</evidence>
<dbReference type="PROSITE" id="PS01175">
    <property type="entry name" value="RIBONUCLEASE_II"/>
    <property type="match status" value="1"/>
</dbReference>
<evidence type="ECO:0000256" key="8">
    <source>
        <dbReference type="HAMAP-Rule" id="MF_01895"/>
    </source>
</evidence>
<organism evidence="10 11">
    <name type="scientific">Tepidanaerobacter acetatoxydans (strain DSM 21804 / JCM 16047 / Re1)</name>
    <dbReference type="NCBI Taxonomy" id="1209989"/>
    <lineage>
        <taxon>Bacteria</taxon>
        <taxon>Bacillati</taxon>
        <taxon>Bacillota</taxon>
        <taxon>Clostridia</taxon>
        <taxon>Thermosediminibacterales</taxon>
        <taxon>Tepidanaerobacteraceae</taxon>
        <taxon>Tepidanaerobacter</taxon>
    </lineage>
</organism>
<comment type="function">
    <text evidence="8">3'-5' exoribonuclease that releases 5'-nucleoside monophosphates and is involved in maturation of structured RNAs.</text>
</comment>
<keyword evidence="7 8" id="KW-0694">RNA-binding</keyword>
<dbReference type="EMBL" id="HF563609">
    <property type="protein sequence ID" value="CDI40579.1"/>
    <property type="molecule type" value="Genomic_DNA"/>
</dbReference>
<dbReference type="AlphaFoldDB" id="F4LRU8"/>
<dbReference type="SMART" id="SM00955">
    <property type="entry name" value="RNB"/>
    <property type="match status" value="1"/>
</dbReference>
<reference evidence="11" key="1">
    <citation type="journal article" date="2013" name="Genome Announc.">
        <title>First genome sequence of a syntrophic acetate-oxidizing bacterium, Tepidanaerobacter acetatoxydans strain Re1.</title>
        <authorList>
            <person name="Manzoor S."/>
            <person name="Bongcam-Rudloff E."/>
            <person name="Schnurer A."/>
            <person name="Muller B."/>
        </authorList>
    </citation>
    <scope>NUCLEOTIDE SEQUENCE [LARGE SCALE GENOMIC DNA]</scope>
    <source>
        <strain evidence="11">Re1</strain>
    </source>
</reference>
<dbReference type="Gene3D" id="2.40.50.140">
    <property type="entry name" value="Nucleic acid-binding proteins"/>
    <property type="match status" value="3"/>
</dbReference>
<dbReference type="PANTHER" id="PTHR23355:SF9">
    <property type="entry name" value="DIS3-LIKE EXONUCLEASE 2"/>
    <property type="match status" value="1"/>
</dbReference>
<evidence type="ECO:0000256" key="1">
    <source>
        <dbReference type="ARBA" id="ARBA00001849"/>
    </source>
</evidence>
<dbReference type="SUPFAM" id="SSF50249">
    <property type="entry name" value="Nucleic acid-binding proteins"/>
    <property type="match status" value="4"/>
</dbReference>
<sequence>MPLNEQLLDFMKEKAYKPMTEGELISALNIDKSEIDLLIKTLDYMEKTGMVVKNRRGRYGVPEKMNLIAGQLECHPGGFAFLVPNNTEQEDIYISREDMNGAMHGDLVLVRPKIPADRTLKTQGEVIRILKRANKKIVGTVERGKQFSFVIPDDKRLFYDVFIPKEKAKGAKTGHKVVAQITEWPGKYRNPAGEIVEILGHQDEPGIDVLSIIKKYDLPLEFPPKVMKQLEQIPDEVREQDLRGRKDFRNLKTVTIDGEDAKDLDDAVSIEKTNDGYRLGVHIADVSYYVKEKSPLDAEALKRGCSVYLVDRVIPMLPPKLSNGICSLNPQVDRLTMSVIIDFDENADVKSYKITPGVIKTCERMTYTQVNKILEEKDPEVMKRFDYLIDDLILMKQLAEKLTQKRFARGSLDFDLDETKVILDDQGRPIDVVKEERRISNRIIEEFMIAANEIVAEHMFWLKAPFIYRVHEVPDDEKIITLREFLYNLGYTIKGTNNIKPKSLQQILEKAKGKPEQRLINTMLLRSLKRAQYSEMNLGHFGLASLYYTHFTAPIRRYPDLAIHRILREQQENKLDLKRQKKLGKLVEKIAKISSERERIAEEAERESVDLKIAEYMSTKIGQVYDDAIISGVTPFGIFVELDNTIEGLVHVSNIEDDYYHFNEKTMILYGERTGRTFRIGDIVKVKVYKVNVAERQIDFVLAD</sequence>
<proteinExistence type="inferred from homology"/>
<dbReference type="KEGG" id="tep:TepRe1_1018"/>
<dbReference type="NCBIfam" id="TIGR02063">
    <property type="entry name" value="RNase_R"/>
    <property type="match status" value="1"/>
</dbReference>
<dbReference type="GO" id="GO:0006402">
    <property type="term" value="P:mRNA catabolic process"/>
    <property type="evidence" value="ECO:0007669"/>
    <property type="project" value="TreeGrafter"/>
</dbReference>
<evidence type="ECO:0000313" key="10">
    <source>
        <dbReference type="EMBL" id="CDI40579.1"/>
    </source>
</evidence>
<dbReference type="Proteomes" id="UP000010802">
    <property type="component" value="Chromosome"/>
</dbReference>
<dbReference type="GO" id="GO:0003723">
    <property type="term" value="F:RNA binding"/>
    <property type="evidence" value="ECO:0007669"/>
    <property type="project" value="UniProtKB-UniRule"/>
</dbReference>
<dbReference type="KEGG" id="tae:TepiRe1_1117"/>
<evidence type="ECO:0000256" key="4">
    <source>
        <dbReference type="ARBA" id="ARBA00022722"/>
    </source>
</evidence>
<dbReference type="InterPro" id="IPR011805">
    <property type="entry name" value="RNase_R"/>
</dbReference>
<dbReference type="Pfam" id="PF00773">
    <property type="entry name" value="RNB"/>
    <property type="match status" value="1"/>
</dbReference>
<accession>F4LRU8</accession>
<dbReference type="SMART" id="SM00316">
    <property type="entry name" value="S1"/>
    <property type="match status" value="1"/>
</dbReference>
<comment type="catalytic activity">
    <reaction evidence="1 8">
        <text>Exonucleolytic cleavage in the 3'- to 5'-direction to yield nucleoside 5'-phosphates.</text>
        <dbReference type="EC" id="3.1.13.1"/>
    </reaction>
</comment>
<keyword evidence="5 8" id="KW-0378">Hydrolase</keyword>
<name>F4LRU8_TEPAE</name>
<keyword evidence="4 8" id="KW-0540">Nuclease</keyword>
<dbReference type="PANTHER" id="PTHR23355">
    <property type="entry name" value="RIBONUCLEASE"/>
    <property type="match status" value="1"/>
</dbReference>
<comment type="similarity">
    <text evidence="8">Belongs to the RNR ribonuclease family. RNase R subfamily.</text>
</comment>
<dbReference type="PROSITE" id="PS50126">
    <property type="entry name" value="S1"/>
    <property type="match status" value="1"/>
</dbReference>